<evidence type="ECO:0000256" key="1">
    <source>
        <dbReference type="SAM" id="MobiDB-lite"/>
    </source>
</evidence>
<reference evidence="2 3" key="1">
    <citation type="journal article" date="2023" name="Sci. Data">
        <title>Genome assembly of the Korean intertidal mud-creeper Batillaria attramentaria.</title>
        <authorList>
            <person name="Patra A.K."/>
            <person name="Ho P.T."/>
            <person name="Jun S."/>
            <person name="Lee S.J."/>
            <person name="Kim Y."/>
            <person name="Won Y.J."/>
        </authorList>
    </citation>
    <scope>NUCLEOTIDE SEQUENCE [LARGE SCALE GENOMIC DNA]</scope>
    <source>
        <strain evidence="2">Wonlab-2016</strain>
    </source>
</reference>
<evidence type="ECO:0000313" key="2">
    <source>
        <dbReference type="EMBL" id="KAK7482430.1"/>
    </source>
</evidence>
<protein>
    <submittedName>
        <fullName evidence="2">Uncharacterized protein</fullName>
    </submittedName>
</protein>
<evidence type="ECO:0000313" key="3">
    <source>
        <dbReference type="Proteomes" id="UP001519460"/>
    </source>
</evidence>
<name>A0ABD0K6I7_9CAEN</name>
<dbReference type="AlphaFoldDB" id="A0ABD0K6I7"/>
<sequence length="209" mass="22314">MSLPNAPTIPTPPVSPSTFTAGCSFEERNDSYCSNSTARLGRNGKRESNGSSVPSSPTPPPPPDPFIISRNHCTDEGLICGNPGSLIPHCLLPCLSADKSLEVLATEQLEPRRFVNALLPVALTEGKVLDKSDRKFTADRKRESYDGGTTSFATSSVSVHAVPEFTRVPAGSPGLPKSPELRRGGDVLSRTEQHVLRVRTPGGQINRLG</sequence>
<comment type="caution">
    <text evidence="2">The sequence shown here is derived from an EMBL/GenBank/DDBJ whole genome shotgun (WGS) entry which is preliminary data.</text>
</comment>
<feature type="region of interest" description="Disordered" evidence="1">
    <location>
        <begin position="168"/>
        <end position="190"/>
    </location>
</feature>
<feature type="compositionally biased region" description="Basic and acidic residues" evidence="1">
    <location>
        <begin position="179"/>
        <end position="190"/>
    </location>
</feature>
<gene>
    <name evidence="2" type="ORF">BaRGS_00026352</name>
</gene>
<organism evidence="2 3">
    <name type="scientific">Batillaria attramentaria</name>
    <dbReference type="NCBI Taxonomy" id="370345"/>
    <lineage>
        <taxon>Eukaryota</taxon>
        <taxon>Metazoa</taxon>
        <taxon>Spiralia</taxon>
        <taxon>Lophotrochozoa</taxon>
        <taxon>Mollusca</taxon>
        <taxon>Gastropoda</taxon>
        <taxon>Caenogastropoda</taxon>
        <taxon>Sorbeoconcha</taxon>
        <taxon>Cerithioidea</taxon>
        <taxon>Batillariidae</taxon>
        <taxon>Batillaria</taxon>
    </lineage>
</organism>
<keyword evidence="3" id="KW-1185">Reference proteome</keyword>
<feature type="region of interest" description="Disordered" evidence="1">
    <location>
        <begin position="1"/>
        <end position="67"/>
    </location>
</feature>
<feature type="compositionally biased region" description="Pro residues" evidence="1">
    <location>
        <begin position="56"/>
        <end position="65"/>
    </location>
</feature>
<proteinExistence type="predicted"/>
<accession>A0ABD0K6I7</accession>
<dbReference type="EMBL" id="JACVVK020000245">
    <property type="protein sequence ID" value="KAK7482430.1"/>
    <property type="molecule type" value="Genomic_DNA"/>
</dbReference>
<dbReference type="Proteomes" id="UP001519460">
    <property type="component" value="Unassembled WGS sequence"/>
</dbReference>